<keyword evidence="1" id="KW-0812">Transmembrane</keyword>
<organism evidence="2 3">
    <name type="scientific">Streptomyces yaizuensis</name>
    <dbReference type="NCBI Taxonomy" id="2989713"/>
    <lineage>
        <taxon>Bacteria</taxon>
        <taxon>Bacillati</taxon>
        <taxon>Actinomycetota</taxon>
        <taxon>Actinomycetes</taxon>
        <taxon>Kitasatosporales</taxon>
        <taxon>Streptomycetaceae</taxon>
        <taxon>Streptomyces</taxon>
    </lineage>
</organism>
<accession>A0ABQ5NW57</accession>
<dbReference type="EMBL" id="BSBI01000003">
    <property type="protein sequence ID" value="GLF94615.1"/>
    <property type="molecule type" value="Genomic_DNA"/>
</dbReference>
<feature type="transmembrane region" description="Helical" evidence="1">
    <location>
        <begin position="105"/>
        <end position="128"/>
    </location>
</feature>
<dbReference type="Proteomes" id="UP001291653">
    <property type="component" value="Unassembled WGS sequence"/>
</dbReference>
<keyword evidence="1" id="KW-0472">Membrane</keyword>
<evidence type="ECO:0000256" key="1">
    <source>
        <dbReference type="SAM" id="Phobius"/>
    </source>
</evidence>
<keyword evidence="1" id="KW-1133">Transmembrane helix</keyword>
<dbReference type="RefSeq" id="WP_323446682.1">
    <property type="nucleotide sequence ID" value="NZ_BSBI01000003.1"/>
</dbReference>
<evidence type="ECO:0000313" key="3">
    <source>
        <dbReference type="Proteomes" id="UP001291653"/>
    </source>
</evidence>
<feature type="transmembrane region" description="Helical" evidence="1">
    <location>
        <begin position="160"/>
        <end position="179"/>
    </location>
</feature>
<evidence type="ECO:0000313" key="2">
    <source>
        <dbReference type="EMBL" id="GLF94615.1"/>
    </source>
</evidence>
<feature type="transmembrane region" description="Helical" evidence="1">
    <location>
        <begin position="77"/>
        <end position="98"/>
    </location>
</feature>
<proteinExistence type="predicted"/>
<reference evidence="2 3" key="1">
    <citation type="submission" date="2022-10" db="EMBL/GenBank/DDBJ databases">
        <title>Draft genome sequence of Streptomyces sp. YSPA8.</title>
        <authorList>
            <person name="Moriuchi R."/>
            <person name="Dohra H."/>
            <person name="Yamamura H."/>
            <person name="Kodani S."/>
        </authorList>
    </citation>
    <scope>NUCLEOTIDE SEQUENCE [LARGE SCALE GENOMIC DNA]</scope>
    <source>
        <strain evidence="2 3">YSPA8</strain>
    </source>
</reference>
<gene>
    <name evidence="2" type="ORF">SYYSPA8_09980</name>
</gene>
<name>A0ABQ5NW57_9ACTN</name>
<keyword evidence="3" id="KW-1185">Reference proteome</keyword>
<protein>
    <recommendedName>
        <fullName evidence="4">ABC transporter</fullName>
    </recommendedName>
</protein>
<sequence>MNGRFGYGFGYGLLLHARARRVPATAAVIVAAAVLAPGPGQGAPALLGPLAVAAAVGAGLRTHDEDLDRAAARRWWPLRAAQVLLLAALAVAALALAVPGPAVPVRAALGAVGVTAAAAVLFGARLSWVPTLLYLWPATLPRHGAGPVLRCWPVRPGDDVSAWAAALVLCAVGTALVAWRGPRPQGR</sequence>
<comment type="caution">
    <text evidence="2">The sequence shown here is derived from an EMBL/GenBank/DDBJ whole genome shotgun (WGS) entry which is preliminary data.</text>
</comment>
<evidence type="ECO:0008006" key="4">
    <source>
        <dbReference type="Google" id="ProtNLM"/>
    </source>
</evidence>